<evidence type="ECO:0000256" key="4">
    <source>
        <dbReference type="ARBA" id="ARBA00022838"/>
    </source>
</evidence>
<evidence type="ECO:0000256" key="1">
    <source>
        <dbReference type="ARBA" id="ARBA00004123"/>
    </source>
</evidence>
<feature type="domain" description="BUB1 N-terminal" evidence="9">
    <location>
        <begin position="68"/>
        <end position="227"/>
    </location>
</feature>
<dbReference type="GO" id="GO:0004672">
    <property type="term" value="F:protein kinase activity"/>
    <property type="evidence" value="ECO:0007669"/>
    <property type="project" value="TreeGrafter"/>
</dbReference>
<dbReference type="InterPro" id="IPR013212">
    <property type="entry name" value="Mad3/Bub1_I"/>
</dbReference>
<evidence type="ECO:0000256" key="3">
    <source>
        <dbReference type="ARBA" id="ARBA00022454"/>
    </source>
</evidence>
<feature type="region of interest" description="Disordered" evidence="8">
    <location>
        <begin position="265"/>
        <end position="284"/>
    </location>
</feature>
<protein>
    <recommendedName>
        <fullName evidence="9">BUB1 N-terminal domain-containing protein</fullName>
    </recommendedName>
</protein>
<dbReference type="GO" id="GO:0007094">
    <property type="term" value="P:mitotic spindle assembly checkpoint signaling"/>
    <property type="evidence" value="ECO:0007669"/>
    <property type="project" value="InterPro"/>
</dbReference>
<dbReference type="OrthoDB" id="248495at2759"/>
<organism evidence="10 11">
    <name type="scientific">Trifolium subterraneum</name>
    <name type="common">Subterranean clover</name>
    <dbReference type="NCBI Taxonomy" id="3900"/>
    <lineage>
        <taxon>Eukaryota</taxon>
        <taxon>Viridiplantae</taxon>
        <taxon>Streptophyta</taxon>
        <taxon>Embryophyta</taxon>
        <taxon>Tracheophyta</taxon>
        <taxon>Spermatophyta</taxon>
        <taxon>Magnoliopsida</taxon>
        <taxon>eudicotyledons</taxon>
        <taxon>Gunneridae</taxon>
        <taxon>Pentapetalae</taxon>
        <taxon>rosids</taxon>
        <taxon>fabids</taxon>
        <taxon>Fabales</taxon>
        <taxon>Fabaceae</taxon>
        <taxon>Papilionoideae</taxon>
        <taxon>50 kb inversion clade</taxon>
        <taxon>NPAAA clade</taxon>
        <taxon>Hologalegina</taxon>
        <taxon>IRL clade</taxon>
        <taxon>Trifolieae</taxon>
        <taxon>Trifolium</taxon>
    </lineage>
</organism>
<gene>
    <name evidence="10" type="ORF">TSUD_16400</name>
</gene>
<proteinExistence type="predicted"/>
<evidence type="ECO:0000256" key="5">
    <source>
        <dbReference type="ARBA" id="ARBA00023242"/>
    </source>
</evidence>
<dbReference type="FunFam" id="1.25.40.430:FF:000004">
    <property type="entry name" value="Mitotic spindle checkpoint protein BUBR1"/>
    <property type="match status" value="1"/>
</dbReference>
<evidence type="ECO:0000256" key="2">
    <source>
        <dbReference type="ARBA" id="ARBA00004629"/>
    </source>
</evidence>
<keyword evidence="4" id="KW-0995">Kinetochore</keyword>
<evidence type="ECO:0000256" key="8">
    <source>
        <dbReference type="SAM" id="MobiDB-lite"/>
    </source>
</evidence>
<feature type="compositionally biased region" description="Basic and acidic residues" evidence="8">
    <location>
        <begin position="268"/>
        <end position="284"/>
    </location>
</feature>
<dbReference type="PROSITE" id="PS51489">
    <property type="entry name" value="BUB1_N"/>
    <property type="match status" value="1"/>
</dbReference>
<dbReference type="PANTHER" id="PTHR14030:SF19">
    <property type="entry name" value="MITOTIC SPINDLE CHECKPOINT PROTEIN BUBR1"/>
    <property type="match status" value="1"/>
</dbReference>
<dbReference type="Proteomes" id="UP000242715">
    <property type="component" value="Unassembled WGS sequence"/>
</dbReference>
<keyword evidence="3" id="KW-0158">Chromosome</keyword>
<dbReference type="EMBL" id="DF973545">
    <property type="protein sequence ID" value="GAU34052.1"/>
    <property type="molecule type" value="Genomic_DNA"/>
</dbReference>
<dbReference type="AlphaFoldDB" id="A0A2Z6NB82"/>
<dbReference type="GO" id="GO:0000776">
    <property type="term" value="C:kinetochore"/>
    <property type="evidence" value="ECO:0007669"/>
    <property type="project" value="UniProtKB-KW"/>
</dbReference>
<evidence type="ECO:0000256" key="6">
    <source>
        <dbReference type="ARBA" id="ARBA00023306"/>
    </source>
</evidence>
<dbReference type="InterPro" id="IPR015661">
    <property type="entry name" value="Bub1/Mad3"/>
</dbReference>
<sequence>MAECEIQKIDPETEFLLSKTETGNEWETFKENVRPLKRGRNVNILNNALKSHTDNHLKKSLLNQRRKLIEEIDDYKGEDPLLPWLECMKWVQEAFPPGGDSSGLVVIYEQCVRAFWHSEQYKDDLRYLKVWLEYADNCFDKEVIYAFLDANGIGKTHSDFYISYALHLEVKNKFKAAHQTFELGISRNAQPIEKLKAAYRKFLVRSMSRTKPVDEPMDKQAPVRSFGTLLAKGENGARLASLKSDHSSKNDSSLNLKAEGCKSSSLKIRQEDEKDLKRETELLRKNPLRNFPHCSLPR</sequence>
<keyword evidence="11" id="KW-1185">Reference proteome</keyword>
<dbReference type="PANTHER" id="PTHR14030">
    <property type="entry name" value="MITOTIC CHECKPOINT SERINE/THREONINE-PROTEIN KINASE BUB1"/>
    <property type="match status" value="1"/>
</dbReference>
<dbReference type="GO" id="GO:0051754">
    <property type="term" value="P:meiotic sister chromatid cohesion, centromeric"/>
    <property type="evidence" value="ECO:0007669"/>
    <property type="project" value="TreeGrafter"/>
</dbReference>
<dbReference type="GO" id="GO:0005634">
    <property type="term" value="C:nucleus"/>
    <property type="evidence" value="ECO:0007669"/>
    <property type="project" value="UniProtKB-SubCell"/>
</dbReference>
<reference evidence="11" key="1">
    <citation type="journal article" date="2017" name="Front. Plant Sci.">
        <title>Climate Clever Clovers: New Paradigm to Reduce the Environmental Footprint of Ruminants by Breeding Low Methanogenic Forages Utilizing Haplotype Variation.</title>
        <authorList>
            <person name="Kaur P."/>
            <person name="Appels R."/>
            <person name="Bayer P.E."/>
            <person name="Keeble-Gagnere G."/>
            <person name="Wang J."/>
            <person name="Hirakawa H."/>
            <person name="Shirasawa K."/>
            <person name="Vercoe P."/>
            <person name="Stefanova K."/>
            <person name="Durmic Z."/>
            <person name="Nichols P."/>
            <person name="Revell C."/>
            <person name="Isobe S.N."/>
            <person name="Edwards D."/>
            <person name="Erskine W."/>
        </authorList>
    </citation>
    <scope>NUCLEOTIDE SEQUENCE [LARGE SCALE GENOMIC DNA]</scope>
    <source>
        <strain evidence="11">cv. Daliak</strain>
    </source>
</reference>
<evidence type="ECO:0000313" key="10">
    <source>
        <dbReference type="EMBL" id="GAU34052.1"/>
    </source>
</evidence>
<dbReference type="SMART" id="SM00777">
    <property type="entry name" value="Mad3_BUB1_I"/>
    <property type="match status" value="1"/>
</dbReference>
<accession>A0A2Z6NB82</accession>
<comment type="subcellular location">
    <subcellularLocation>
        <location evidence="2">Chromosome</location>
        <location evidence="2">Centromere</location>
        <location evidence="2">Kinetochore</location>
    </subcellularLocation>
    <subcellularLocation>
        <location evidence="1">Nucleus</location>
    </subcellularLocation>
</comment>
<keyword evidence="7" id="KW-0137">Centromere</keyword>
<keyword evidence="6" id="KW-0131">Cell cycle</keyword>
<name>A0A2Z6NB82_TRISU</name>
<dbReference type="Pfam" id="PF08311">
    <property type="entry name" value="Mad3_BUB1_I"/>
    <property type="match status" value="1"/>
</dbReference>
<keyword evidence="5" id="KW-0539">Nucleus</keyword>
<dbReference type="Gene3D" id="1.25.40.430">
    <property type="match status" value="1"/>
</dbReference>
<evidence type="ECO:0000313" key="11">
    <source>
        <dbReference type="Proteomes" id="UP000242715"/>
    </source>
</evidence>
<evidence type="ECO:0000259" key="9">
    <source>
        <dbReference type="PROSITE" id="PS51489"/>
    </source>
</evidence>
<evidence type="ECO:0000256" key="7">
    <source>
        <dbReference type="ARBA" id="ARBA00023328"/>
    </source>
</evidence>